<dbReference type="Pfam" id="PF10783">
    <property type="entry name" value="DUF2599"/>
    <property type="match status" value="1"/>
</dbReference>
<protein>
    <submittedName>
        <fullName evidence="2">Protein of uncharacterized function (DUF2599)</fullName>
    </submittedName>
</protein>
<evidence type="ECO:0000313" key="3">
    <source>
        <dbReference type="Proteomes" id="UP000279306"/>
    </source>
</evidence>
<dbReference type="Proteomes" id="UP000279306">
    <property type="component" value="Chromosome"/>
</dbReference>
<dbReference type="STRING" id="1791.GCA_001049355_02421"/>
<accession>A0A448IGF7</accession>
<gene>
    <name evidence="2" type="ORF">NCTC10437_00672</name>
</gene>
<reference evidence="2 3" key="1">
    <citation type="submission" date="2018-12" db="EMBL/GenBank/DDBJ databases">
        <authorList>
            <consortium name="Pathogen Informatics"/>
        </authorList>
    </citation>
    <scope>NUCLEOTIDE SEQUENCE [LARGE SCALE GENOMIC DNA]</scope>
    <source>
        <strain evidence="2 3">NCTC10437</strain>
    </source>
</reference>
<keyword evidence="1" id="KW-0732">Signal</keyword>
<keyword evidence="3" id="KW-1185">Reference proteome</keyword>
<feature type="signal peptide" evidence="1">
    <location>
        <begin position="1"/>
        <end position="20"/>
    </location>
</feature>
<dbReference type="AlphaFoldDB" id="A0A448IGF7"/>
<name>A0A448IGF7_MYCAU</name>
<sequence>MRSVVAVLAAATGVLPVALAPTSSATPAPTPAPYVDHVVWAKWGDLSSLRVYPTASARRASGHAGTEPLAAEAWNEILALAPDAAIPGMQEQFMCHWNFAEFVEPGKVSWNLEPWRPEVSYEKMVATRCNPGGTEEPF</sequence>
<dbReference type="KEGG" id="mauu:NCTC10437_00672"/>
<evidence type="ECO:0000256" key="1">
    <source>
        <dbReference type="SAM" id="SignalP"/>
    </source>
</evidence>
<dbReference type="EMBL" id="LR134356">
    <property type="protein sequence ID" value="VEG51562.1"/>
    <property type="molecule type" value="Genomic_DNA"/>
</dbReference>
<dbReference type="OrthoDB" id="4412570at2"/>
<proteinExistence type="predicted"/>
<dbReference type="RefSeq" id="WP_048632317.1">
    <property type="nucleotide sequence ID" value="NZ_CVQQ01000006.1"/>
</dbReference>
<dbReference type="InterPro" id="IPR019719">
    <property type="entry name" value="DUF2599"/>
</dbReference>
<evidence type="ECO:0000313" key="2">
    <source>
        <dbReference type="EMBL" id="VEG51562.1"/>
    </source>
</evidence>
<organism evidence="2 3">
    <name type="scientific">Mycolicibacterium aurum</name>
    <name type="common">Mycobacterium aurum</name>
    <dbReference type="NCBI Taxonomy" id="1791"/>
    <lineage>
        <taxon>Bacteria</taxon>
        <taxon>Bacillati</taxon>
        <taxon>Actinomycetota</taxon>
        <taxon>Actinomycetes</taxon>
        <taxon>Mycobacteriales</taxon>
        <taxon>Mycobacteriaceae</taxon>
        <taxon>Mycolicibacterium</taxon>
    </lineage>
</organism>
<feature type="chain" id="PRO_5039106212" evidence="1">
    <location>
        <begin position="21"/>
        <end position="138"/>
    </location>
</feature>